<feature type="region of interest" description="Disordered" evidence="1">
    <location>
        <begin position="1"/>
        <end position="38"/>
    </location>
</feature>
<organism evidence="3">
    <name type="scientific">Coccidioides posadasii (strain RMSCC 757 / Silveira)</name>
    <name type="common">Valley fever fungus</name>
    <dbReference type="NCBI Taxonomy" id="443226"/>
    <lineage>
        <taxon>Eukaryota</taxon>
        <taxon>Fungi</taxon>
        <taxon>Dikarya</taxon>
        <taxon>Ascomycota</taxon>
        <taxon>Pezizomycotina</taxon>
        <taxon>Eurotiomycetes</taxon>
        <taxon>Eurotiomycetidae</taxon>
        <taxon>Onygenales</taxon>
        <taxon>Onygenaceae</taxon>
        <taxon>Coccidioides</taxon>
    </lineage>
</organism>
<dbReference type="VEuPathDB" id="FungiDB:CPSG_07663"/>
<evidence type="ECO:0000313" key="3">
    <source>
        <dbReference type="Proteomes" id="UP000002497"/>
    </source>
</evidence>
<reference evidence="3" key="2">
    <citation type="submission" date="2010-03" db="EMBL/GenBank/DDBJ databases">
        <title>The genome sequence of Coccidioides posadasii strain Silveira.</title>
        <authorList>
            <consortium name="The Broad Institute Genome Sequencing Center for Infectious Disease"/>
            <person name="Neafsey D."/>
            <person name="Orbach M."/>
            <person name="Henn M.R."/>
            <person name="Cole G.T."/>
            <person name="Galgiani J."/>
            <person name="Gardner M.J."/>
            <person name="Kirkland T.N."/>
            <person name="Taylor J.W."/>
            <person name="Young S.K."/>
            <person name="Zeng Q."/>
            <person name="Koehrsen M."/>
            <person name="Alvarado L."/>
            <person name="Berlin A."/>
            <person name="Borenstein D."/>
            <person name="Chapman S.B."/>
            <person name="Chen Z."/>
            <person name="Engels R."/>
            <person name="Freedman E."/>
            <person name="Gellesch M."/>
            <person name="Goldberg J."/>
            <person name="Griggs A."/>
            <person name="Gujja S."/>
            <person name="Heilman E."/>
            <person name="Heiman D."/>
            <person name="Howarth C."/>
            <person name="Jen D."/>
            <person name="Larson L."/>
            <person name="Mehta T."/>
            <person name="Neiman D."/>
            <person name="Park D."/>
            <person name="Pearson M."/>
            <person name="Richards J."/>
            <person name="Roberts A."/>
            <person name="Saif S."/>
            <person name="Shea T."/>
            <person name="Shenoy N."/>
            <person name="Sisk P."/>
            <person name="Stolte C."/>
            <person name="Sykes S."/>
            <person name="Walk T."/>
            <person name="White J."/>
            <person name="Yandava C."/>
            <person name="Haas B."/>
            <person name="Nusbaum C."/>
            <person name="Birren B."/>
        </authorList>
    </citation>
    <scope>NUCLEOTIDE SEQUENCE [LARGE SCALE GENOMIC DNA]</scope>
    <source>
        <strain evidence="3">RMSCC 757 / Silveira</strain>
    </source>
</reference>
<evidence type="ECO:0000313" key="2">
    <source>
        <dbReference type="EMBL" id="EFW15224.1"/>
    </source>
</evidence>
<proteinExistence type="predicted"/>
<evidence type="ECO:0000256" key="1">
    <source>
        <dbReference type="SAM" id="MobiDB-lite"/>
    </source>
</evidence>
<name>E9DDM0_COCPS</name>
<dbReference type="EMBL" id="GL636501">
    <property type="protein sequence ID" value="EFW15224.1"/>
    <property type="molecule type" value="Genomic_DNA"/>
</dbReference>
<dbReference type="AlphaFoldDB" id="E9DDM0"/>
<protein>
    <submittedName>
        <fullName evidence="2">Uncharacterized protein</fullName>
    </submittedName>
</protein>
<feature type="compositionally biased region" description="Polar residues" evidence="1">
    <location>
        <begin position="1"/>
        <end position="20"/>
    </location>
</feature>
<keyword evidence="3" id="KW-1185">Reference proteome</keyword>
<dbReference type="HOGENOM" id="CLU_1219603_0_0_1"/>
<reference evidence="3" key="1">
    <citation type="journal article" date="2010" name="Genome Res.">
        <title>Population genomic sequencing of Coccidioides fungi reveals recent hybridization and transposon control.</title>
        <authorList>
            <person name="Neafsey D.E."/>
            <person name="Barker B.M."/>
            <person name="Sharpton T.J."/>
            <person name="Stajich J.E."/>
            <person name="Park D.J."/>
            <person name="Whiston E."/>
            <person name="Hung C.-Y."/>
            <person name="McMahan C."/>
            <person name="White J."/>
            <person name="Sykes S."/>
            <person name="Heiman D."/>
            <person name="Young S."/>
            <person name="Zeng Q."/>
            <person name="Abouelleil A."/>
            <person name="Aftuck L."/>
            <person name="Bessette D."/>
            <person name="Brown A."/>
            <person name="FitzGerald M."/>
            <person name="Lui A."/>
            <person name="Macdonald J.P."/>
            <person name="Priest M."/>
            <person name="Orbach M.J."/>
            <person name="Galgiani J.N."/>
            <person name="Kirkland T.N."/>
            <person name="Cole G.T."/>
            <person name="Birren B.W."/>
            <person name="Henn M.R."/>
            <person name="Taylor J.W."/>
            <person name="Rounsley S.D."/>
        </authorList>
    </citation>
    <scope>NUCLEOTIDE SEQUENCE [LARGE SCALE GENOMIC DNA]</scope>
    <source>
        <strain evidence="3">RMSCC 757 / Silveira</strain>
    </source>
</reference>
<dbReference type="Proteomes" id="UP000002497">
    <property type="component" value="Unassembled WGS sequence"/>
</dbReference>
<sequence length="227" mass="25516">MDIDLESSSAPTPNPTSRNISPAGHMEDASTNTGAHSQPAGITWRVGFLQGDIAGRQFRETTPQIKRNFNIADKMVTDITGTTIQSIFMLQGEKNVNTWLNIVRLQLNHYGWGILYNAVVPEPTEASEDIQIKCLSMEDNAQDWISKHYGGDIDDPALMIFYTKQLFLKPDKNTCIHAAENYFYTCQHNYGSVTQYLDVLLEQYQRTLQAPHPLHSSLAINKIIEGV</sequence>
<accession>E9DDM0</accession>
<gene>
    <name evidence="2" type="ORF">CPSG_07663</name>
</gene>